<evidence type="ECO:0000313" key="2">
    <source>
        <dbReference type="EMBL" id="OTP12035.1"/>
    </source>
</evidence>
<dbReference type="AlphaFoldDB" id="A0A2C9XPA0"/>
<dbReference type="Pfam" id="PF14504">
    <property type="entry name" value="CAP_assoc_N"/>
    <property type="match status" value="1"/>
</dbReference>
<dbReference type="Gene3D" id="3.40.33.10">
    <property type="entry name" value="CAP"/>
    <property type="match status" value="1"/>
</dbReference>
<dbReference type="RefSeq" id="WP_086283254.1">
    <property type="nucleotide sequence ID" value="NZ_NGMO01000001.1"/>
</dbReference>
<evidence type="ECO:0000259" key="1">
    <source>
        <dbReference type="Pfam" id="PF14504"/>
    </source>
</evidence>
<dbReference type="EMBL" id="NGMO01000001">
    <property type="protein sequence ID" value="OTP12035.1"/>
    <property type="molecule type" value="Genomic_DNA"/>
</dbReference>
<dbReference type="STRING" id="1987383.A5844_000250"/>
<organism evidence="2 3">
    <name type="scientific">Candidatus Enterococcus wittei</name>
    <dbReference type="NCBI Taxonomy" id="1987383"/>
    <lineage>
        <taxon>Bacteria</taxon>
        <taxon>Bacillati</taxon>
        <taxon>Bacillota</taxon>
        <taxon>Bacilli</taxon>
        <taxon>Lactobacillales</taxon>
        <taxon>Enterococcaceae</taxon>
        <taxon>Enterococcus</taxon>
    </lineage>
</organism>
<name>A0A2C9XPA0_9ENTE</name>
<accession>A0A2C9XPA0</accession>
<evidence type="ECO:0000313" key="3">
    <source>
        <dbReference type="Proteomes" id="UP000194933"/>
    </source>
</evidence>
<sequence>MKRVSLFMLILTIVVTAFYLQPVLFPPQLKSTTQDQQMGSQNQLTSWKYQELIATGFSTYIGQSIDQLEKEIGQPKDRLTSGFGFEIRYYQQPADQLVLEATIHGNKIETIKVLNGTSTSAAPFKLGMSMQDLTDLTTIFPNFTFEYQETEVGIELTEEDMNYRPLIAFDNGTFAILFFDQNTGGLFAIVYLNKDSLLKLLPYQVFGEGLPHYQPDMAVDWEEVNQTNEKVVTQLFNRLRKKNELPVYDQTIEFTAEAHLLLDHFLNYPEEVLSESRLAEWQYVLSTGQTTARFSLTSDELNDLLKSKHVQVTTGIMMHPVIDPTFSFLLLYSDSYYHDRFLNEKSAQLGIAFSKENMLVLMQEKEETSKSSDH</sequence>
<gene>
    <name evidence="2" type="ORF">A5844_000250</name>
</gene>
<reference evidence="2 3" key="1">
    <citation type="submission" date="2017-05" db="EMBL/GenBank/DDBJ databases">
        <title>The Genome Sequence of Enterococcus sp. 10A9_DIV0425.</title>
        <authorList>
            <consortium name="The Broad Institute Genomics Platform"/>
            <consortium name="The Broad Institute Genomic Center for Infectious Diseases"/>
            <person name="Earl A."/>
            <person name="Manson A."/>
            <person name="Schwartman J."/>
            <person name="Gilmore M."/>
            <person name="Abouelleil A."/>
            <person name="Cao P."/>
            <person name="Chapman S."/>
            <person name="Cusick C."/>
            <person name="Shea T."/>
            <person name="Young S."/>
            <person name="Neafsey D."/>
            <person name="Nusbaum C."/>
            <person name="Birren B."/>
        </authorList>
    </citation>
    <scope>NUCLEOTIDE SEQUENCE [LARGE SCALE GENOMIC DNA]</scope>
    <source>
        <strain evidence="2 3">10A9_DIV0425</strain>
    </source>
</reference>
<proteinExistence type="predicted"/>
<protein>
    <recommendedName>
        <fullName evidence="1">CAP-associated domain-containing protein</fullName>
    </recommendedName>
</protein>
<keyword evidence="3" id="KW-1185">Reference proteome</keyword>
<dbReference type="Proteomes" id="UP000194933">
    <property type="component" value="Unassembled WGS sequence"/>
</dbReference>
<dbReference type="InterPro" id="IPR035940">
    <property type="entry name" value="CAP_sf"/>
</dbReference>
<comment type="caution">
    <text evidence="2">The sequence shown here is derived from an EMBL/GenBank/DDBJ whole genome shotgun (WGS) entry which is preliminary data.</text>
</comment>
<dbReference type="InterPro" id="IPR029410">
    <property type="entry name" value="CAP_assoc"/>
</dbReference>
<feature type="domain" description="CAP-associated" evidence="1">
    <location>
        <begin position="61"/>
        <end position="203"/>
    </location>
</feature>